<dbReference type="SUPFAM" id="SSF51998">
    <property type="entry name" value="PFL-like glycyl radical enzymes"/>
    <property type="match status" value="1"/>
</dbReference>
<keyword evidence="3" id="KW-0560">Oxidoreductase</keyword>
<dbReference type="AlphaFoldDB" id="X1CA31"/>
<dbReference type="Gene3D" id="3.20.70.20">
    <property type="match status" value="1"/>
</dbReference>
<dbReference type="PANTHER" id="PTHR43371:SF1">
    <property type="entry name" value="RIBONUCLEOSIDE-DIPHOSPHATE REDUCTASE"/>
    <property type="match status" value="1"/>
</dbReference>
<dbReference type="PRINTS" id="PR01183">
    <property type="entry name" value="RIBORDTASEM1"/>
</dbReference>
<evidence type="ECO:0000313" key="6">
    <source>
        <dbReference type="EMBL" id="GAH04302.1"/>
    </source>
</evidence>
<dbReference type="GO" id="GO:0031419">
    <property type="term" value="F:cobalamin binding"/>
    <property type="evidence" value="ECO:0007669"/>
    <property type="project" value="UniProtKB-KW"/>
</dbReference>
<dbReference type="EMBL" id="BART01023139">
    <property type="protein sequence ID" value="GAH04302.1"/>
    <property type="molecule type" value="Genomic_DNA"/>
</dbReference>
<dbReference type="Pfam" id="PF02867">
    <property type="entry name" value="Ribonuc_red_lgC"/>
    <property type="match status" value="1"/>
</dbReference>
<evidence type="ECO:0000256" key="2">
    <source>
        <dbReference type="ARBA" id="ARBA00022628"/>
    </source>
</evidence>
<protein>
    <recommendedName>
        <fullName evidence="5">Ribonucleotide reductase large subunit C-terminal domain-containing protein</fullName>
    </recommendedName>
</protein>
<organism evidence="6">
    <name type="scientific">marine sediment metagenome</name>
    <dbReference type="NCBI Taxonomy" id="412755"/>
    <lineage>
        <taxon>unclassified sequences</taxon>
        <taxon>metagenomes</taxon>
        <taxon>ecological metagenomes</taxon>
    </lineage>
</organism>
<evidence type="ECO:0000256" key="4">
    <source>
        <dbReference type="ARBA" id="ARBA00023285"/>
    </source>
</evidence>
<sequence>LGATGKLNAKEVFDKIVDMAWKTGDPGVVFIDRINQDNPTPQLGSIESTNPCGEQPLLPYESCNLGSINLARMLHTTNGTTEIDYPELAETVRAVVRFLDNVIDVNKFPLPEIEEMTKKSRKIGLGIMGFADMLIQLGNVVQVL</sequence>
<name>X1CA31_9ZZZZ</name>
<proteinExistence type="predicted"/>
<evidence type="ECO:0000256" key="3">
    <source>
        <dbReference type="ARBA" id="ARBA00023002"/>
    </source>
</evidence>
<keyword evidence="4" id="KW-0170">Cobalt</keyword>
<comment type="cofactor">
    <cofactor evidence="1">
        <name>adenosylcob(III)alamin</name>
        <dbReference type="ChEBI" id="CHEBI:18408"/>
    </cofactor>
</comment>
<comment type="caution">
    <text evidence="6">The sequence shown here is derived from an EMBL/GenBank/DDBJ whole genome shotgun (WGS) entry which is preliminary data.</text>
</comment>
<dbReference type="InterPro" id="IPR050862">
    <property type="entry name" value="RdRp_reductase_class-2"/>
</dbReference>
<keyword evidence="2" id="KW-0846">Cobalamin</keyword>
<feature type="domain" description="Ribonucleotide reductase large subunit C-terminal" evidence="5">
    <location>
        <begin position="6"/>
        <end position="138"/>
    </location>
</feature>
<feature type="non-terminal residue" evidence="6">
    <location>
        <position position="1"/>
    </location>
</feature>
<dbReference type="InterPro" id="IPR000788">
    <property type="entry name" value="RNR_lg_C"/>
</dbReference>
<accession>X1CA31</accession>
<evidence type="ECO:0000259" key="5">
    <source>
        <dbReference type="Pfam" id="PF02867"/>
    </source>
</evidence>
<dbReference type="PANTHER" id="PTHR43371">
    <property type="entry name" value="VITAMIN B12-DEPENDENT RIBONUCLEOTIDE REDUCTASE"/>
    <property type="match status" value="1"/>
</dbReference>
<reference evidence="6" key="1">
    <citation type="journal article" date="2014" name="Front. Microbiol.">
        <title>High frequency of phylogenetically diverse reductive dehalogenase-homologous genes in deep subseafloor sedimentary metagenomes.</title>
        <authorList>
            <person name="Kawai M."/>
            <person name="Futagami T."/>
            <person name="Toyoda A."/>
            <person name="Takaki Y."/>
            <person name="Nishi S."/>
            <person name="Hori S."/>
            <person name="Arai W."/>
            <person name="Tsubouchi T."/>
            <person name="Morono Y."/>
            <person name="Uchiyama I."/>
            <person name="Ito T."/>
            <person name="Fujiyama A."/>
            <person name="Inagaki F."/>
            <person name="Takami H."/>
        </authorList>
    </citation>
    <scope>NUCLEOTIDE SEQUENCE</scope>
    <source>
        <strain evidence="6">Expedition CK06-06</strain>
    </source>
</reference>
<gene>
    <name evidence="6" type="ORF">S01H4_42176</name>
</gene>
<dbReference type="GO" id="GO:0004748">
    <property type="term" value="F:ribonucleoside-diphosphate reductase activity, thioredoxin disulfide as acceptor"/>
    <property type="evidence" value="ECO:0007669"/>
    <property type="project" value="TreeGrafter"/>
</dbReference>
<evidence type="ECO:0000256" key="1">
    <source>
        <dbReference type="ARBA" id="ARBA00001922"/>
    </source>
</evidence>